<dbReference type="Proteomes" id="UP000070134">
    <property type="component" value="Chromosome"/>
</dbReference>
<dbReference type="KEGG" id="satk:SA2016_3157"/>
<protein>
    <submittedName>
        <fullName evidence="3">Cobalamin biosynthesis protein CbiX</fullName>
    </submittedName>
</protein>
<sequence>MSQDILVACAHGTSNAGGRAAILAVVEEIRAARPGLTVVDAYVDVHGPELPEVVAGLPAGAGAVVVPLLLSVGYHVKVDIARAVASRPGTLAAGPLGPDERLADLLAERLAEAGLRADDAVVLAAAGSSNPQAAADVERLADMLRHRVPNRVLPGYGASASPSVPEAVAELRAEETDGAGDAARVVIASYLLAPGFFHDQLAKAGADAVAAPLLPAPVIARIALDRYDAALAARAAQAPAPAAPAE</sequence>
<dbReference type="CDD" id="cd03416">
    <property type="entry name" value="CbiX_SirB_N"/>
    <property type="match status" value="1"/>
</dbReference>
<dbReference type="InterPro" id="IPR050963">
    <property type="entry name" value="Sirohydro_Cobaltochel/CbiX"/>
</dbReference>
<evidence type="ECO:0000313" key="4">
    <source>
        <dbReference type="Proteomes" id="UP000070134"/>
    </source>
</evidence>
<organism evidence="3 4">
    <name type="scientific">Sinomonas atrocyanea</name>
    <dbReference type="NCBI Taxonomy" id="37927"/>
    <lineage>
        <taxon>Bacteria</taxon>
        <taxon>Bacillati</taxon>
        <taxon>Actinomycetota</taxon>
        <taxon>Actinomycetes</taxon>
        <taxon>Micrococcales</taxon>
        <taxon>Micrococcaceae</taxon>
        <taxon>Sinomonas</taxon>
    </lineage>
</organism>
<dbReference type="OrthoDB" id="7345302at2"/>
<dbReference type="EMBL" id="CP014518">
    <property type="protein sequence ID" value="AMM33821.1"/>
    <property type="molecule type" value="Genomic_DNA"/>
</dbReference>
<dbReference type="GO" id="GO:0046872">
    <property type="term" value="F:metal ion binding"/>
    <property type="evidence" value="ECO:0007669"/>
    <property type="project" value="UniProtKB-KW"/>
</dbReference>
<evidence type="ECO:0000256" key="1">
    <source>
        <dbReference type="ARBA" id="ARBA00022723"/>
    </source>
</evidence>
<keyword evidence="4" id="KW-1185">Reference proteome</keyword>
<keyword evidence="1" id="KW-0479">Metal-binding</keyword>
<evidence type="ECO:0000313" key="3">
    <source>
        <dbReference type="EMBL" id="AMM33821.1"/>
    </source>
</evidence>
<dbReference type="Pfam" id="PF01903">
    <property type="entry name" value="CbiX"/>
    <property type="match status" value="2"/>
</dbReference>
<dbReference type="PATRIC" id="fig|37927.3.peg.3241"/>
<dbReference type="GO" id="GO:0016829">
    <property type="term" value="F:lyase activity"/>
    <property type="evidence" value="ECO:0007669"/>
    <property type="project" value="UniProtKB-KW"/>
</dbReference>
<evidence type="ECO:0000256" key="2">
    <source>
        <dbReference type="ARBA" id="ARBA00023239"/>
    </source>
</evidence>
<dbReference type="PANTHER" id="PTHR33542:SF5">
    <property type="entry name" value="FERROCHELATASE CHE1"/>
    <property type="match status" value="1"/>
</dbReference>
<dbReference type="SUPFAM" id="SSF53800">
    <property type="entry name" value="Chelatase"/>
    <property type="match status" value="1"/>
</dbReference>
<dbReference type="AlphaFoldDB" id="A0A127A4J9"/>
<dbReference type="STRING" id="37927.SA2016_3157"/>
<dbReference type="Gene3D" id="3.40.50.1400">
    <property type="match status" value="2"/>
</dbReference>
<name>A0A127A4J9_9MICC</name>
<proteinExistence type="predicted"/>
<dbReference type="InterPro" id="IPR002762">
    <property type="entry name" value="CbiX-like"/>
</dbReference>
<gene>
    <name evidence="3" type="ORF">SA2016_3157</name>
</gene>
<reference evidence="3 4" key="1">
    <citation type="submission" date="2016-02" db="EMBL/GenBank/DDBJ databases">
        <title>Complete genome of Sinomonas atrocyanea KCTC 3377.</title>
        <authorList>
            <person name="Kim K.M."/>
        </authorList>
    </citation>
    <scope>NUCLEOTIDE SEQUENCE [LARGE SCALE GENOMIC DNA]</scope>
    <source>
        <strain evidence="3 4">KCTC 3377</strain>
    </source>
</reference>
<keyword evidence="2" id="KW-0456">Lyase</keyword>
<dbReference type="RefSeq" id="WP_066499827.1">
    <property type="nucleotide sequence ID" value="NZ_BJMO01000021.1"/>
</dbReference>
<accession>A0A127A4J9</accession>
<dbReference type="PANTHER" id="PTHR33542">
    <property type="entry name" value="SIROHYDROCHLORIN FERROCHELATASE, CHLOROPLASTIC"/>
    <property type="match status" value="1"/>
</dbReference>